<dbReference type="EMBL" id="CP138203">
    <property type="protein sequence ID" value="WPC72708.1"/>
    <property type="molecule type" value="Genomic_DNA"/>
</dbReference>
<name>A0ABZ0QAY0_9VIBR</name>
<feature type="transmembrane region" description="Helical" evidence="1">
    <location>
        <begin position="9"/>
        <end position="29"/>
    </location>
</feature>
<evidence type="ECO:0000256" key="1">
    <source>
        <dbReference type="SAM" id="Phobius"/>
    </source>
</evidence>
<proteinExistence type="predicted"/>
<feature type="transmembrane region" description="Helical" evidence="1">
    <location>
        <begin position="41"/>
        <end position="59"/>
    </location>
</feature>
<keyword evidence="1" id="KW-0812">Transmembrane</keyword>
<dbReference type="Proteomes" id="UP001304071">
    <property type="component" value="Chromosome 1"/>
</dbReference>
<evidence type="ECO:0000313" key="3">
    <source>
        <dbReference type="Proteomes" id="UP001304071"/>
    </source>
</evidence>
<organism evidence="2 3">
    <name type="scientific">Vibrio porteresiae DSM 19223</name>
    <dbReference type="NCBI Taxonomy" id="1123496"/>
    <lineage>
        <taxon>Bacteria</taxon>
        <taxon>Pseudomonadati</taxon>
        <taxon>Pseudomonadota</taxon>
        <taxon>Gammaproteobacteria</taxon>
        <taxon>Vibrionales</taxon>
        <taxon>Vibrionaceae</taxon>
        <taxon>Vibrio</taxon>
    </lineage>
</organism>
<reference evidence="2 3" key="1">
    <citation type="submission" date="2023-11" db="EMBL/GenBank/DDBJ databases">
        <title>Plant-associative lifestyle of Vibrio porteresiae and its evolutionary dynamics.</title>
        <authorList>
            <person name="Rameshkumar N."/>
            <person name="Kirti K."/>
        </authorList>
    </citation>
    <scope>NUCLEOTIDE SEQUENCE [LARGE SCALE GENOMIC DNA]</scope>
    <source>
        <strain evidence="2 3">MSSRF30</strain>
    </source>
</reference>
<keyword evidence="3" id="KW-1185">Reference proteome</keyword>
<protein>
    <submittedName>
        <fullName evidence="2">Uncharacterized protein</fullName>
    </submittedName>
</protein>
<keyword evidence="1" id="KW-1133">Transmembrane helix</keyword>
<feature type="transmembrane region" description="Helical" evidence="1">
    <location>
        <begin position="89"/>
        <end position="108"/>
    </location>
</feature>
<gene>
    <name evidence="2" type="ORF">R8Z52_11275</name>
</gene>
<keyword evidence="1" id="KW-0472">Membrane</keyword>
<dbReference type="RefSeq" id="WP_261892346.1">
    <property type="nucleotide sequence ID" value="NZ_AP024895.1"/>
</dbReference>
<accession>A0ABZ0QAY0</accession>
<evidence type="ECO:0000313" key="2">
    <source>
        <dbReference type="EMBL" id="WPC72708.1"/>
    </source>
</evidence>
<sequence length="110" mass="12194">MKNTAVKVMLFICVANVLSLLALVTVTHYTHLFTLNGAADYSFVLMVWFWLLTTLIYLAQPGSGSTIQVVGEKNLQRVDDQQQASKLNVCLKLFLSSIPAALFCLLTIEL</sequence>